<dbReference type="InterPro" id="IPR050811">
    <property type="entry name" value="Phosphate_ABC_transporter"/>
</dbReference>
<dbReference type="Pfam" id="PF12849">
    <property type="entry name" value="PBP_like_2"/>
    <property type="match status" value="1"/>
</dbReference>
<dbReference type="InterPro" id="IPR024370">
    <property type="entry name" value="PBP_domain"/>
</dbReference>
<keyword evidence="4" id="KW-1185">Reference proteome</keyword>
<proteinExistence type="predicted"/>
<sequence>MCLLAQPAVADTVRAAGTGIGIGVVRLLAEQYQREQPGARVWVPESVGTTGAVKGLASGKVDVGILARPLKPGEVEGGVSVPICRTPLVFFANAGRKDVALGRRDLPALFANALPSFPNGEVRTLLRPATDAGFIRLLEIYPELAPVVAAARDTRGAILTLTDQDSMDAVEASRSLVAFGALAPLLAEKRKLAAVPLDGIMPDVEALESGRYSHDVPLVLALPAKPSAEALAFADYARSPAAASLLRANGCLPAAGR</sequence>
<evidence type="ECO:0000313" key="4">
    <source>
        <dbReference type="Proteomes" id="UP000011744"/>
    </source>
</evidence>
<evidence type="ECO:0000259" key="2">
    <source>
        <dbReference type="Pfam" id="PF12849"/>
    </source>
</evidence>
<feature type="domain" description="PBP" evidence="2">
    <location>
        <begin position="6"/>
        <end position="239"/>
    </location>
</feature>
<protein>
    <submittedName>
        <fullName evidence="3">ABC-type phosphate transport system</fullName>
    </submittedName>
</protein>
<dbReference type="PANTHER" id="PTHR30570:SF1">
    <property type="entry name" value="PHOSPHATE-BINDING PROTEIN PSTS"/>
    <property type="match status" value="1"/>
</dbReference>
<dbReference type="eggNOG" id="COG0226">
    <property type="taxonomic scope" value="Bacteria"/>
</dbReference>
<keyword evidence="1" id="KW-0732">Signal</keyword>
<dbReference type="Gene3D" id="3.40.190.10">
    <property type="entry name" value="Periplasmic binding protein-like II"/>
    <property type="match status" value="2"/>
</dbReference>
<organism evidence="3 4">
    <name type="scientific">Paramagnetospirillum caucaseum</name>
    <dbReference type="NCBI Taxonomy" id="1244869"/>
    <lineage>
        <taxon>Bacteria</taxon>
        <taxon>Pseudomonadati</taxon>
        <taxon>Pseudomonadota</taxon>
        <taxon>Alphaproteobacteria</taxon>
        <taxon>Rhodospirillales</taxon>
        <taxon>Magnetospirillaceae</taxon>
        <taxon>Paramagnetospirillum</taxon>
    </lineage>
</organism>
<evidence type="ECO:0000256" key="1">
    <source>
        <dbReference type="ARBA" id="ARBA00022729"/>
    </source>
</evidence>
<dbReference type="STRING" id="1244869.H261_03438"/>
<name>M2ZAJ4_9PROT</name>
<gene>
    <name evidence="3" type="ORF">H261_03438</name>
</gene>
<dbReference type="PATRIC" id="fig|1244869.3.peg.687"/>
<dbReference type="PANTHER" id="PTHR30570">
    <property type="entry name" value="PERIPLASMIC PHOSPHATE BINDING COMPONENT OF PHOSPHATE ABC TRANSPORTER"/>
    <property type="match status" value="1"/>
</dbReference>
<dbReference type="AlphaFoldDB" id="M2ZAJ4"/>
<dbReference type="EMBL" id="AONQ01000005">
    <property type="protein sequence ID" value="EME71430.1"/>
    <property type="molecule type" value="Genomic_DNA"/>
</dbReference>
<dbReference type="SUPFAM" id="SSF53850">
    <property type="entry name" value="Periplasmic binding protein-like II"/>
    <property type="match status" value="1"/>
</dbReference>
<accession>M2ZAJ4</accession>
<evidence type="ECO:0000313" key="3">
    <source>
        <dbReference type="EMBL" id="EME71430.1"/>
    </source>
</evidence>
<reference evidence="3 4" key="1">
    <citation type="journal article" date="2014" name="Genome Announc.">
        <title>Draft Genome Sequence of Magnetospirillum sp. Strain SO-1, a Freshwater Magnetotactic Bacterium Isolated from the Ol'khovka River, Russia.</title>
        <authorList>
            <person name="Grouzdev D.S."/>
            <person name="Dziuba M.V."/>
            <person name="Sukhacheva M.S."/>
            <person name="Mardanov A.V."/>
            <person name="Beletskiy A.V."/>
            <person name="Kuznetsov B.B."/>
            <person name="Skryabin K.G."/>
        </authorList>
    </citation>
    <scope>NUCLEOTIDE SEQUENCE [LARGE SCALE GENOMIC DNA]</scope>
    <source>
        <strain evidence="3 4">SO-1</strain>
    </source>
</reference>
<comment type="caution">
    <text evidence="3">The sequence shown here is derived from an EMBL/GenBank/DDBJ whole genome shotgun (WGS) entry which is preliminary data.</text>
</comment>
<dbReference type="Proteomes" id="UP000011744">
    <property type="component" value="Unassembled WGS sequence"/>
</dbReference>